<dbReference type="OrthoDB" id="9811471at2"/>
<evidence type="ECO:0000313" key="3">
    <source>
        <dbReference type="Proteomes" id="UP000288096"/>
    </source>
</evidence>
<dbReference type="InterPro" id="IPR036928">
    <property type="entry name" value="AS_sf"/>
</dbReference>
<accession>A0A401FR59</accession>
<name>A0A401FR59_9BACT</name>
<dbReference type="PROSITE" id="PS00571">
    <property type="entry name" value="AMIDASES"/>
    <property type="match status" value="1"/>
</dbReference>
<sequence length="400" mass="42628">MNQFDKTNISDPFVSKNTIEPYSPGELNGLSFAVKDNIDVANEITGYGSPGWINTHSEPVVNAICLEQLLNAGGKFQGKTKSDELAYSLIGVNSFYGTPLNPKAPDRVPGGSSSGSASAVASGLADFAIGTDTGGSIRVPASNCGVWGYRPSHGAISVSGVLALAPSFDTVGILAQTGKILEKVMQVLLAENSNGSNAFSSVCFVDDVFQMSDRQILDKITPSLNKISDICKVQTLKLAEITDPHVNCNWLFEQLGFLLSTEIWNTFGAWIKNEKPELSSGVEYNLHGYAESANRKVIQSSLCAKKAFQNKISNFLCGGKILCFPTTVDLAPRLDEITPDFLAGEYIPRAMGVNAISSLSCTPQITIPVAEANGVPVGLSFISGYGQDMSLISFCNQLNT</sequence>
<keyword evidence="3" id="KW-1185">Reference proteome</keyword>
<dbReference type="PANTHER" id="PTHR46310">
    <property type="entry name" value="AMIDASE 1"/>
    <property type="match status" value="1"/>
</dbReference>
<reference evidence="3" key="2">
    <citation type="submission" date="2019-01" db="EMBL/GenBank/DDBJ databases">
        <title>Genome sequence of Desulfonema ishimotonii strain Tokyo 01.</title>
        <authorList>
            <person name="Fukui M."/>
        </authorList>
    </citation>
    <scope>NUCLEOTIDE SEQUENCE [LARGE SCALE GENOMIC DNA]</scope>
    <source>
        <strain evidence="3">Tokyo 01</strain>
    </source>
</reference>
<dbReference type="AlphaFoldDB" id="A0A401FR59"/>
<gene>
    <name evidence="2" type="ORF">DENIS_0384</name>
</gene>
<protein>
    <submittedName>
        <fullName evidence="2">Amidase</fullName>
    </submittedName>
</protein>
<feature type="domain" description="Amidase" evidence="1">
    <location>
        <begin position="23"/>
        <end position="197"/>
    </location>
</feature>
<dbReference type="SUPFAM" id="SSF75304">
    <property type="entry name" value="Amidase signature (AS) enzymes"/>
    <property type="match status" value="1"/>
</dbReference>
<comment type="caution">
    <text evidence="2">The sequence shown here is derived from an EMBL/GenBank/DDBJ whole genome shotgun (WGS) entry which is preliminary data.</text>
</comment>
<organism evidence="2 3">
    <name type="scientific">Desulfonema ishimotonii</name>
    <dbReference type="NCBI Taxonomy" id="45657"/>
    <lineage>
        <taxon>Bacteria</taxon>
        <taxon>Pseudomonadati</taxon>
        <taxon>Thermodesulfobacteriota</taxon>
        <taxon>Desulfobacteria</taxon>
        <taxon>Desulfobacterales</taxon>
        <taxon>Desulfococcaceae</taxon>
        <taxon>Desulfonema</taxon>
    </lineage>
</organism>
<evidence type="ECO:0000313" key="2">
    <source>
        <dbReference type="EMBL" id="GBC59445.1"/>
    </source>
</evidence>
<dbReference type="Pfam" id="PF01425">
    <property type="entry name" value="Amidase"/>
    <property type="match status" value="1"/>
</dbReference>
<dbReference type="PANTHER" id="PTHR46310:SF7">
    <property type="entry name" value="AMIDASE 1"/>
    <property type="match status" value="1"/>
</dbReference>
<dbReference type="Gene3D" id="3.90.1300.10">
    <property type="entry name" value="Amidase signature (AS) domain"/>
    <property type="match status" value="1"/>
</dbReference>
<reference evidence="3" key="1">
    <citation type="submission" date="2017-11" db="EMBL/GenBank/DDBJ databases">
        <authorList>
            <person name="Watanabe M."/>
            <person name="Kojima H."/>
        </authorList>
    </citation>
    <scope>NUCLEOTIDE SEQUENCE [LARGE SCALE GENOMIC DNA]</scope>
    <source>
        <strain evidence="3">Tokyo 01</strain>
    </source>
</reference>
<dbReference type="InterPro" id="IPR023631">
    <property type="entry name" value="Amidase_dom"/>
</dbReference>
<dbReference type="Proteomes" id="UP000288096">
    <property type="component" value="Unassembled WGS sequence"/>
</dbReference>
<dbReference type="InterPro" id="IPR020556">
    <property type="entry name" value="Amidase_CS"/>
</dbReference>
<dbReference type="EMBL" id="BEXT01000001">
    <property type="protein sequence ID" value="GBC59445.1"/>
    <property type="molecule type" value="Genomic_DNA"/>
</dbReference>
<evidence type="ECO:0000259" key="1">
    <source>
        <dbReference type="Pfam" id="PF01425"/>
    </source>
</evidence>
<proteinExistence type="predicted"/>
<dbReference type="RefSeq" id="WP_124326959.1">
    <property type="nucleotide sequence ID" value="NZ_BEXT01000001.1"/>
</dbReference>